<reference evidence="3" key="1">
    <citation type="journal article" date="2021" name="BMC Genomics">
        <title>Chromosome-level genome assembly and manually-curated proteome of model necrotroph Parastagonospora nodorum Sn15 reveals a genome-wide trove of candidate effector homologs, and redundancy of virulence-related functions within an accessory chromosome.</title>
        <authorList>
            <person name="Bertazzoni S."/>
            <person name="Jones D.A.B."/>
            <person name="Phan H.T."/>
            <person name="Tan K.-C."/>
            <person name="Hane J.K."/>
        </authorList>
    </citation>
    <scope>NUCLEOTIDE SEQUENCE [LARGE SCALE GENOMIC DNA]</scope>
    <source>
        <strain evidence="3">SN15 / ATCC MYA-4574 / FGSC 10173)</strain>
    </source>
</reference>
<proteinExistence type="predicted"/>
<dbReference type="EMBL" id="CP069031">
    <property type="protein sequence ID" value="QRC98810.1"/>
    <property type="molecule type" value="Genomic_DNA"/>
</dbReference>
<accession>A0A7U2F973</accession>
<keyword evidence="3" id="KW-1185">Reference proteome</keyword>
<evidence type="ECO:0000313" key="3">
    <source>
        <dbReference type="Proteomes" id="UP000663193"/>
    </source>
</evidence>
<dbReference type="AlphaFoldDB" id="A0A7U2F973"/>
<gene>
    <name evidence="2" type="ORF">JI435_412590</name>
</gene>
<evidence type="ECO:0000313" key="2">
    <source>
        <dbReference type="EMBL" id="QRC98810.1"/>
    </source>
</evidence>
<organism evidence="2 3">
    <name type="scientific">Phaeosphaeria nodorum (strain SN15 / ATCC MYA-4574 / FGSC 10173)</name>
    <name type="common">Glume blotch fungus</name>
    <name type="synonym">Parastagonospora nodorum</name>
    <dbReference type="NCBI Taxonomy" id="321614"/>
    <lineage>
        <taxon>Eukaryota</taxon>
        <taxon>Fungi</taxon>
        <taxon>Dikarya</taxon>
        <taxon>Ascomycota</taxon>
        <taxon>Pezizomycotina</taxon>
        <taxon>Dothideomycetes</taxon>
        <taxon>Pleosporomycetidae</taxon>
        <taxon>Pleosporales</taxon>
        <taxon>Pleosporineae</taxon>
        <taxon>Phaeosphaeriaceae</taxon>
        <taxon>Parastagonospora</taxon>
    </lineage>
</organism>
<sequence length="55" mass="6073">MGMSEPGGDFCMLIDLPDMPSPKSQHPMSMVSEPHTPVPHRGTRGEMLLLHVRCT</sequence>
<feature type="region of interest" description="Disordered" evidence="1">
    <location>
        <begin position="1"/>
        <end position="44"/>
    </location>
</feature>
<dbReference type="VEuPathDB" id="FungiDB:JI435_412590"/>
<name>A0A7U2F973_PHANO</name>
<dbReference type="Proteomes" id="UP000663193">
    <property type="component" value="Chromosome 9"/>
</dbReference>
<protein>
    <submittedName>
        <fullName evidence="2">Uncharacterized protein</fullName>
    </submittedName>
</protein>
<evidence type="ECO:0000256" key="1">
    <source>
        <dbReference type="SAM" id="MobiDB-lite"/>
    </source>
</evidence>